<name>A0A8K0R194_9PLEO</name>
<evidence type="ECO:0000256" key="1">
    <source>
        <dbReference type="SAM" id="MobiDB-lite"/>
    </source>
</evidence>
<evidence type="ECO:0000313" key="3">
    <source>
        <dbReference type="Proteomes" id="UP000813461"/>
    </source>
</evidence>
<sequence>MSDFLNLPPELRLEVYRILIEDCLWEGQVSDLSGLYKCCREVYKELEAEYIAKIRPVLYTKSLWEATSSQQGPLRMKISPSLTAKPGEGDLSIILPFDNRRKRRHSQIYAAFNTLATCLSPVFAAPWETITISPNKLVSPEYSAQTSKVFLELGVVFVLLIYEYDLVRGDILCDIPRTRHLRLQYGGNTEHLSLHMFHRLWEVSCCYRQAFLGNGSMPRGAKSFISKMSQGDEQGWQLVFDFEDNSAAEKGAHWEVWNDDFSWRIRRLFNDTEVYPFTVEDEEALAKPEDFFAATEIDDDTDSDEDEASE</sequence>
<evidence type="ECO:0000313" key="2">
    <source>
        <dbReference type="EMBL" id="KAH7079509.1"/>
    </source>
</evidence>
<feature type="region of interest" description="Disordered" evidence="1">
    <location>
        <begin position="290"/>
        <end position="310"/>
    </location>
</feature>
<proteinExistence type="predicted"/>
<accession>A0A8K0R194</accession>
<organism evidence="2 3">
    <name type="scientific">Paraphoma chrysanthemicola</name>
    <dbReference type="NCBI Taxonomy" id="798071"/>
    <lineage>
        <taxon>Eukaryota</taxon>
        <taxon>Fungi</taxon>
        <taxon>Dikarya</taxon>
        <taxon>Ascomycota</taxon>
        <taxon>Pezizomycotina</taxon>
        <taxon>Dothideomycetes</taxon>
        <taxon>Pleosporomycetidae</taxon>
        <taxon>Pleosporales</taxon>
        <taxon>Pleosporineae</taxon>
        <taxon>Phaeosphaeriaceae</taxon>
        <taxon>Paraphoma</taxon>
    </lineage>
</organism>
<comment type="caution">
    <text evidence="2">The sequence shown here is derived from an EMBL/GenBank/DDBJ whole genome shotgun (WGS) entry which is preliminary data.</text>
</comment>
<dbReference type="Proteomes" id="UP000813461">
    <property type="component" value="Unassembled WGS sequence"/>
</dbReference>
<keyword evidence="3" id="KW-1185">Reference proteome</keyword>
<dbReference type="AlphaFoldDB" id="A0A8K0R194"/>
<reference evidence="2" key="1">
    <citation type="journal article" date="2021" name="Nat. Commun.">
        <title>Genetic determinants of endophytism in the Arabidopsis root mycobiome.</title>
        <authorList>
            <person name="Mesny F."/>
            <person name="Miyauchi S."/>
            <person name="Thiergart T."/>
            <person name="Pickel B."/>
            <person name="Atanasova L."/>
            <person name="Karlsson M."/>
            <person name="Huettel B."/>
            <person name="Barry K.W."/>
            <person name="Haridas S."/>
            <person name="Chen C."/>
            <person name="Bauer D."/>
            <person name="Andreopoulos W."/>
            <person name="Pangilinan J."/>
            <person name="LaButti K."/>
            <person name="Riley R."/>
            <person name="Lipzen A."/>
            <person name="Clum A."/>
            <person name="Drula E."/>
            <person name="Henrissat B."/>
            <person name="Kohler A."/>
            <person name="Grigoriev I.V."/>
            <person name="Martin F.M."/>
            <person name="Hacquard S."/>
        </authorList>
    </citation>
    <scope>NUCLEOTIDE SEQUENCE</scope>
    <source>
        <strain evidence="2">MPI-SDFR-AT-0120</strain>
    </source>
</reference>
<dbReference type="EMBL" id="JAGMVJ010000016">
    <property type="protein sequence ID" value="KAH7079509.1"/>
    <property type="molecule type" value="Genomic_DNA"/>
</dbReference>
<protein>
    <submittedName>
        <fullName evidence="2">Uncharacterized protein</fullName>
    </submittedName>
</protein>
<dbReference type="OrthoDB" id="3799368at2759"/>
<gene>
    <name evidence="2" type="ORF">FB567DRAFT_606768</name>
</gene>
<feature type="compositionally biased region" description="Acidic residues" evidence="1">
    <location>
        <begin position="296"/>
        <end position="310"/>
    </location>
</feature>